<protein>
    <recommendedName>
        <fullName evidence="18">Very long-chain fatty acid transport protein</fullName>
    </recommendedName>
    <alternativeName>
        <fullName evidence="19">Very-long-chain acyl-CoA synthetase</fullName>
    </alternativeName>
</protein>
<evidence type="ECO:0000256" key="5">
    <source>
        <dbReference type="ARBA" id="ARBA00022448"/>
    </source>
</evidence>
<evidence type="ECO:0000256" key="9">
    <source>
        <dbReference type="ARBA" id="ARBA00022692"/>
    </source>
</evidence>
<evidence type="ECO:0000256" key="6">
    <source>
        <dbReference type="ARBA" id="ARBA00022475"/>
    </source>
</evidence>
<dbReference type="Pfam" id="PF13193">
    <property type="entry name" value="AMP-binding_C"/>
    <property type="match status" value="1"/>
</dbReference>
<keyword evidence="7" id="KW-0436">Ligase</keyword>
<dbReference type="FunFam" id="3.30.300.30:FF:000002">
    <property type="entry name" value="Long-chain fatty acid transport protein 1"/>
    <property type="match status" value="1"/>
</dbReference>
<evidence type="ECO:0000259" key="21">
    <source>
        <dbReference type="Pfam" id="PF13193"/>
    </source>
</evidence>
<dbReference type="PANTHER" id="PTHR43107:SF6">
    <property type="entry name" value="ACYL-COA SYNTHETASE FAMILY PROTEIN (CEFD1), PUTATIVE (AFU_ORTHOLOGUE AFUA_6G03630)-RELATED"/>
    <property type="match status" value="1"/>
</dbReference>
<dbReference type="PROSITE" id="PS00455">
    <property type="entry name" value="AMP_BINDING"/>
    <property type="match status" value="1"/>
</dbReference>
<evidence type="ECO:0000256" key="17">
    <source>
        <dbReference type="ARBA" id="ARBA00060276"/>
    </source>
</evidence>
<evidence type="ECO:0000259" key="20">
    <source>
        <dbReference type="Pfam" id="PF00501"/>
    </source>
</evidence>
<evidence type="ECO:0000256" key="16">
    <source>
        <dbReference type="ARBA" id="ARBA00051585"/>
    </source>
</evidence>
<dbReference type="SUPFAM" id="SSF56801">
    <property type="entry name" value="Acetyl-CoA synthetase-like"/>
    <property type="match status" value="1"/>
</dbReference>
<proteinExistence type="inferred from homology"/>
<dbReference type="GO" id="GO:0005324">
    <property type="term" value="F:long-chain fatty acid transmembrane transporter activity"/>
    <property type="evidence" value="ECO:0007669"/>
    <property type="project" value="TreeGrafter"/>
</dbReference>
<keyword evidence="12" id="KW-1133">Transmembrane helix</keyword>
<dbReference type="GO" id="GO:0005811">
    <property type="term" value="C:lipid droplet"/>
    <property type="evidence" value="ECO:0007669"/>
    <property type="project" value="UniProtKB-SubCell"/>
</dbReference>
<gene>
    <name evidence="22" type="ORF">JX265_010500</name>
</gene>
<dbReference type="Pfam" id="PF00501">
    <property type="entry name" value="AMP-binding"/>
    <property type="match status" value="1"/>
</dbReference>
<evidence type="ECO:0000256" key="18">
    <source>
        <dbReference type="ARBA" id="ARBA00068795"/>
    </source>
</evidence>
<evidence type="ECO:0000313" key="22">
    <source>
        <dbReference type="EMBL" id="KAI1859023.1"/>
    </source>
</evidence>
<keyword evidence="6" id="KW-1003">Cell membrane</keyword>
<accession>A0A9P9WDS1</accession>
<evidence type="ECO:0000256" key="7">
    <source>
        <dbReference type="ARBA" id="ARBA00022598"/>
    </source>
</evidence>
<keyword evidence="13" id="KW-0445">Lipid transport</keyword>
<comment type="function">
    <text evidence="17">Acyl-CoA synthetase required for both the import of long chain fatty acids (LCFAs) (C14-C18) and the activation very long chain fatty acids (VLCFAs) (C20-C26) by esterification of the fatty acids into metabolically active CoA-thioesters for subsequent degradation or incorporation into phospholipids. The transport and fatty acyl-CoA synthetase activities are genetically separable and are thus independent activities. Esterifies VLCFAs in the peroxisome matrix. The VLCFAs are actively transported into peroxisomes by a PXA1-PXA2 heterodimeric transporter in the peroxisomal membrane.</text>
</comment>
<dbReference type="GO" id="GO:0005524">
    <property type="term" value="F:ATP binding"/>
    <property type="evidence" value="ECO:0007669"/>
    <property type="project" value="UniProtKB-KW"/>
</dbReference>
<dbReference type="Gene3D" id="3.30.300.30">
    <property type="match status" value="1"/>
</dbReference>
<evidence type="ECO:0000256" key="14">
    <source>
        <dbReference type="ARBA" id="ARBA00023136"/>
    </source>
</evidence>
<dbReference type="PANTHER" id="PTHR43107">
    <property type="entry name" value="LONG-CHAIN FATTY ACID TRANSPORT PROTEIN"/>
    <property type="match status" value="1"/>
</dbReference>
<evidence type="ECO:0000256" key="2">
    <source>
        <dbReference type="ARBA" id="ARBA00004585"/>
    </source>
</evidence>
<evidence type="ECO:0000256" key="4">
    <source>
        <dbReference type="ARBA" id="ARBA00006432"/>
    </source>
</evidence>
<dbReference type="InterPro" id="IPR045851">
    <property type="entry name" value="AMP-bd_C_sf"/>
</dbReference>
<keyword evidence="11" id="KW-0067">ATP-binding</keyword>
<name>A0A9P9WDS1_9PEZI</name>
<dbReference type="Proteomes" id="UP000829685">
    <property type="component" value="Unassembled WGS sequence"/>
</dbReference>
<organism evidence="22 23">
    <name type="scientific">Neoarthrinium moseri</name>
    <dbReference type="NCBI Taxonomy" id="1658444"/>
    <lineage>
        <taxon>Eukaryota</taxon>
        <taxon>Fungi</taxon>
        <taxon>Dikarya</taxon>
        <taxon>Ascomycota</taxon>
        <taxon>Pezizomycotina</taxon>
        <taxon>Sordariomycetes</taxon>
        <taxon>Xylariomycetidae</taxon>
        <taxon>Amphisphaeriales</taxon>
        <taxon>Apiosporaceae</taxon>
        <taxon>Neoarthrinium</taxon>
    </lineage>
</organism>
<dbReference type="InterPro" id="IPR042099">
    <property type="entry name" value="ANL_N_sf"/>
</dbReference>
<evidence type="ECO:0000313" key="23">
    <source>
        <dbReference type="Proteomes" id="UP000829685"/>
    </source>
</evidence>
<dbReference type="GO" id="GO:0044539">
    <property type="term" value="P:long-chain fatty acid import into cell"/>
    <property type="evidence" value="ECO:0007669"/>
    <property type="project" value="TreeGrafter"/>
</dbReference>
<comment type="similarity">
    <text evidence="4">Belongs to the ATP-dependent AMP-binding enzyme family.</text>
</comment>
<keyword evidence="8" id="KW-0551">Lipid droplet</keyword>
<keyword evidence="23" id="KW-1185">Reference proteome</keyword>
<comment type="caution">
    <text evidence="22">The sequence shown here is derived from an EMBL/GenBank/DDBJ whole genome shotgun (WGS) entry which is preliminary data.</text>
</comment>
<evidence type="ECO:0000256" key="8">
    <source>
        <dbReference type="ARBA" id="ARBA00022677"/>
    </source>
</evidence>
<comment type="catalytic activity">
    <reaction evidence="16">
        <text>a very long-chain fatty acid + ATP + CoA = a very long-chain fatty acyl-CoA + AMP + diphosphate</text>
        <dbReference type="Rhea" id="RHEA:54536"/>
        <dbReference type="ChEBI" id="CHEBI:30616"/>
        <dbReference type="ChEBI" id="CHEBI:33019"/>
        <dbReference type="ChEBI" id="CHEBI:57287"/>
        <dbReference type="ChEBI" id="CHEBI:58950"/>
        <dbReference type="ChEBI" id="CHEBI:138261"/>
        <dbReference type="ChEBI" id="CHEBI:456215"/>
    </reaction>
</comment>
<dbReference type="Gene3D" id="3.40.50.12780">
    <property type="entry name" value="N-terminal domain of ligase-like"/>
    <property type="match status" value="1"/>
</dbReference>
<sequence>MAALAVASAAATAAGLSYLDARYHIRQDWKVISGKKKAGKLLQKARTWFILLIPPPPRKVANARHTVDAVQEKRLSPFYFFEKHAQQKPNAECIWWKGGGYTWGETYHRANQYAQFFLSHGVKPGDLVALFMANSPDFVFAWLGLFAIGSAPALINHNLTKAALLHCLGISNAPLVLADGRPELMARIEEVTEELAQKGVQVVKLDDVRGEINATKGDRPADQLREIVKPNSPFGLFYTSGTTGMPKACIIPAIAGFNHGVSKECGFSIVQGENERYYDCMPLYHGTGGISGMTQMLTGTTLCLAPKFSASRFWDDIRASRATWFVYVGETLRYLLAAPPSPRDKDHNVHSIYGNGLRPDVWKNFRDRFGITRIHEFFNSTEGMLSLENPSRGDFQAESVGHHGLLLRNRFHNVYVPVAIDADTGDIAKDPKTGFAQRVPYEVGGEILVAQPSAYAPPFVGYYGNEEATQKKFVRNVFKKGDLYYRTGDALRRDSDGRWYFMDRLGDTFRWKGENVSTAEVSEVLGRYPGILEATVYGIGLPGHDGKAGMAAVYIDPASKSFDYDGLLKHARTHLPKYAVPIFIRQIKERSATHNNKQNKVPLKNEGIDPAKVKGDPLFWISEHGKGSSYVPYGEKDWEALQGGRAKL</sequence>
<dbReference type="FunFam" id="3.40.50.12780:FF:000019">
    <property type="entry name" value="Long-chain fatty acid transporter"/>
    <property type="match status" value="1"/>
</dbReference>
<keyword evidence="10" id="KW-0547">Nucleotide-binding</keyword>
<reference evidence="22" key="1">
    <citation type="submission" date="2021-03" db="EMBL/GenBank/DDBJ databases">
        <title>Revisited historic fungal species revealed as producer of novel bioactive compounds through whole genome sequencing and comparative genomics.</title>
        <authorList>
            <person name="Vignolle G.A."/>
            <person name="Hochenegger N."/>
            <person name="Mach R.L."/>
            <person name="Mach-Aigner A.R."/>
            <person name="Javad Rahimi M."/>
            <person name="Salim K.A."/>
            <person name="Chan C.M."/>
            <person name="Lim L.B.L."/>
            <person name="Cai F."/>
            <person name="Druzhinina I.S."/>
            <person name="U'Ren J.M."/>
            <person name="Derntl C."/>
        </authorList>
    </citation>
    <scope>NUCLEOTIDE SEQUENCE</scope>
    <source>
        <strain evidence="22">TUCIM 5799</strain>
    </source>
</reference>
<feature type="domain" description="AMP-dependent synthetase/ligase" evidence="20">
    <location>
        <begin position="81"/>
        <end position="453"/>
    </location>
</feature>
<dbReference type="EMBL" id="JAFIMR010000035">
    <property type="protein sequence ID" value="KAI1859023.1"/>
    <property type="molecule type" value="Genomic_DNA"/>
</dbReference>
<dbReference type="InterPro" id="IPR025110">
    <property type="entry name" value="AMP-bd_C"/>
</dbReference>
<dbReference type="InterPro" id="IPR020845">
    <property type="entry name" value="AMP-binding_CS"/>
</dbReference>
<dbReference type="AlphaFoldDB" id="A0A9P9WDS1"/>
<dbReference type="GO" id="GO:0009898">
    <property type="term" value="C:cytoplasmic side of plasma membrane"/>
    <property type="evidence" value="ECO:0007669"/>
    <property type="project" value="TreeGrafter"/>
</dbReference>
<evidence type="ECO:0000256" key="1">
    <source>
        <dbReference type="ARBA" id="ARBA00004502"/>
    </source>
</evidence>
<evidence type="ECO:0000256" key="3">
    <source>
        <dbReference type="ARBA" id="ARBA00004651"/>
    </source>
</evidence>
<dbReference type="GO" id="GO:0004467">
    <property type="term" value="F:long-chain fatty acid-CoA ligase activity"/>
    <property type="evidence" value="ECO:0007669"/>
    <property type="project" value="TreeGrafter"/>
</dbReference>
<evidence type="ECO:0000256" key="11">
    <source>
        <dbReference type="ARBA" id="ARBA00022840"/>
    </source>
</evidence>
<keyword evidence="9" id="KW-0812">Transmembrane</keyword>
<evidence type="ECO:0000256" key="19">
    <source>
        <dbReference type="ARBA" id="ARBA00078285"/>
    </source>
</evidence>
<feature type="domain" description="AMP-binding enzyme C-terminal" evidence="21">
    <location>
        <begin position="520"/>
        <end position="597"/>
    </location>
</feature>
<evidence type="ECO:0000256" key="15">
    <source>
        <dbReference type="ARBA" id="ARBA00023140"/>
    </source>
</evidence>
<dbReference type="GO" id="GO:0005778">
    <property type="term" value="C:peroxisomal membrane"/>
    <property type="evidence" value="ECO:0007669"/>
    <property type="project" value="UniProtKB-SubCell"/>
</dbReference>
<evidence type="ECO:0000256" key="12">
    <source>
        <dbReference type="ARBA" id="ARBA00022989"/>
    </source>
</evidence>
<dbReference type="InterPro" id="IPR000873">
    <property type="entry name" value="AMP-dep_synth/lig_dom"/>
</dbReference>
<keyword evidence="15" id="KW-0576">Peroxisome</keyword>
<keyword evidence="14" id="KW-0472">Membrane</keyword>
<evidence type="ECO:0000256" key="13">
    <source>
        <dbReference type="ARBA" id="ARBA00023055"/>
    </source>
</evidence>
<evidence type="ECO:0000256" key="10">
    <source>
        <dbReference type="ARBA" id="ARBA00022741"/>
    </source>
</evidence>
<comment type="subcellular location">
    <subcellularLocation>
        <location evidence="3">Cell membrane</location>
        <topology evidence="3">Multi-pass membrane protein</topology>
    </subcellularLocation>
    <subcellularLocation>
        <location evidence="1">Lipid droplet</location>
    </subcellularLocation>
    <subcellularLocation>
        <location evidence="2">Peroxisome membrane</location>
        <topology evidence="2">Multi-pass membrane protein</topology>
    </subcellularLocation>
</comment>
<keyword evidence="5" id="KW-0813">Transport</keyword>